<feature type="chain" id="PRO_5012852041" description="Transporter" evidence="1">
    <location>
        <begin position="25"/>
        <end position="255"/>
    </location>
</feature>
<dbReference type="KEGG" id="mmas:MYMAC_004806"/>
<keyword evidence="1" id="KW-0732">Signal</keyword>
<name>A0A250JZ99_9BACT</name>
<gene>
    <name evidence="2" type="ORF">MYMAC_004806</name>
</gene>
<accession>A0A250JZ99</accession>
<protein>
    <recommendedName>
        <fullName evidence="4">Transporter</fullName>
    </recommendedName>
</protein>
<dbReference type="EMBL" id="CP022203">
    <property type="protein sequence ID" value="ATB49165.1"/>
    <property type="molecule type" value="Genomic_DNA"/>
</dbReference>
<evidence type="ECO:0000313" key="2">
    <source>
        <dbReference type="EMBL" id="ATB49165.1"/>
    </source>
</evidence>
<evidence type="ECO:0000256" key="1">
    <source>
        <dbReference type="SAM" id="SignalP"/>
    </source>
</evidence>
<organism evidence="2 3">
    <name type="scientific">Corallococcus macrosporus DSM 14697</name>
    <dbReference type="NCBI Taxonomy" id="1189310"/>
    <lineage>
        <taxon>Bacteria</taxon>
        <taxon>Pseudomonadati</taxon>
        <taxon>Myxococcota</taxon>
        <taxon>Myxococcia</taxon>
        <taxon>Myxococcales</taxon>
        <taxon>Cystobacterineae</taxon>
        <taxon>Myxococcaceae</taxon>
        <taxon>Corallococcus</taxon>
    </lineage>
</organism>
<keyword evidence="3" id="KW-1185">Reference proteome</keyword>
<evidence type="ECO:0000313" key="3">
    <source>
        <dbReference type="Proteomes" id="UP000217343"/>
    </source>
</evidence>
<sequence>MRTAHWVTVVACIAGLTWAAPAQAGRRPFIWTFDTEIVPKGDVELEQWLWARSRAPSAPDRPSVYWIWWGPVIGLSQHLELAIPFQVRANQTDTQLESFEADFRYRLFPRGDDGAFQPLVRAVWHQAINTPEPSRVDVDLVGSYQWDNGLRTTVDLGAQVGFPSLRGDDGPTRILGTYSVGVAYPVIEDELQVSLESFGEFGLKDANQDPHLFVGPSVAWTFGRMWITAGTLFGLTAVAPETPRFMPRLIWAVAL</sequence>
<dbReference type="Proteomes" id="UP000217343">
    <property type="component" value="Chromosome"/>
</dbReference>
<dbReference type="AlphaFoldDB" id="A0A250JZ99"/>
<dbReference type="RefSeq" id="WP_013941477.1">
    <property type="nucleotide sequence ID" value="NZ_CP022203.1"/>
</dbReference>
<reference evidence="2 3" key="1">
    <citation type="submission" date="2017-06" db="EMBL/GenBank/DDBJ databases">
        <title>Sequencing and comparative analysis of myxobacterial genomes.</title>
        <authorList>
            <person name="Rupp O."/>
            <person name="Goesmann A."/>
            <person name="Sogaard-Andersen L."/>
        </authorList>
    </citation>
    <scope>NUCLEOTIDE SEQUENCE [LARGE SCALE GENOMIC DNA]</scope>
    <source>
        <strain evidence="2 3">DSM 14697</strain>
    </source>
</reference>
<dbReference type="OrthoDB" id="5496818at2"/>
<proteinExistence type="predicted"/>
<feature type="signal peptide" evidence="1">
    <location>
        <begin position="1"/>
        <end position="24"/>
    </location>
</feature>
<evidence type="ECO:0008006" key="4">
    <source>
        <dbReference type="Google" id="ProtNLM"/>
    </source>
</evidence>